<reference evidence="2" key="2">
    <citation type="journal article" date="2015" name="Data Brief">
        <title>Shoot transcriptome of the giant reed, Arundo donax.</title>
        <authorList>
            <person name="Barrero R.A."/>
            <person name="Guerrero F.D."/>
            <person name="Moolhuijzen P."/>
            <person name="Goolsby J.A."/>
            <person name="Tidwell J."/>
            <person name="Bellgard S.E."/>
            <person name="Bellgard M.I."/>
        </authorList>
    </citation>
    <scope>NUCLEOTIDE SEQUENCE</scope>
    <source>
        <tissue evidence="2">Shoot tissue taken approximately 20 cm above the soil surface</tissue>
    </source>
</reference>
<feature type="compositionally biased region" description="Polar residues" evidence="1">
    <location>
        <begin position="52"/>
        <end position="61"/>
    </location>
</feature>
<accession>A0A0A9C8A8</accession>
<sequence>MEGRNPPSAPSRPTGKKTAATAAGSGSAFTNVAAAVGSSSAPPNAGASSASWWPTGTSPSGADSPRWISPQGGFINLVQYPQFPLFTDHIDQKNFHFVGVLAHSPQLSPPPAPYAKGSPSPSDPSDKWTPLEKKKQKATSEKWQKA</sequence>
<feature type="region of interest" description="Disordered" evidence="1">
    <location>
        <begin position="106"/>
        <end position="146"/>
    </location>
</feature>
<evidence type="ECO:0000256" key="1">
    <source>
        <dbReference type="SAM" id="MobiDB-lite"/>
    </source>
</evidence>
<proteinExistence type="predicted"/>
<evidence type="ECO:0000313" key="2">
    <source>
        <dbReference type="EMBL" id="JAD69600.1"/>
    </source>
</evidence>
<reference evidence="2" key="1">
    <citation type="submission" date="2014-09" db="EMBL/GenBank/DDBJ databases">
        <authorList>
            <person name="Magalhaes I.L.F."/>
            <person name="Oliveira U."/>
            <person name="Santos F.R."/>
            <person name="Vidigal T.H.D.A."/>
            <person name="Brescovit A.D."/>
            <person name="Santos A.J."/>
        </authorList>
    </citation>
    <scope>NUCLEOTIDE SEQUENCE</scope>
    <source>
        <tissue evidence="2">Shoot tissue taken approximately 20 cm above the soil surface</tissue>
    </source>
</reference>
<feature type="region of interest" description="Disordered" evidence="1">
    <location>
        <begin position="1"/>
        <end position="71"/>
    </location>
</feature>
<name>A0A0A9C8A8_ARUDO</name>
<organism evidence="2">
    <name type="scientific">Arundo donax</name>
    <name type="common">Giant reed</name>
    <name type="synonym">Donax arundinaceus</name>
    <dbReference type="NCBI Taxonomy" id="35708"/>
    <lineage>
        <taxon>Eukaryota</taxon>
        <taxon>Viridiplantae</taxon>
        <taxon>Streptophyta</taxon>
        <taxon>Embryophyta</taxon>
        <taxon>Tracheophyta</taxon>
        <taxon>Spermatophyta</taxon>
        <taxon>Magnoliopsida</taxon>
        <taxon>Liliopsida</taxon>
        <taxon>Poales</taxon>
        <taxon>Poaceae</taxon>
        <taxon>PACMAD clade</taxon>
        <taxon>Arundinoideae</taxon>
        <taxon>Arundineae</taxon>
        <taxon>Arundo</taxon>
    </lineage>
</organism>
<feature type="compositionally biased region" description="Basic and acidic residues" evidence="1">
    <location>
        <begin position="124"/>
        <end position="146"/>
    </location>
</feature>
<dbReference type="EMBL" id="GBRH01228295">
    <property type="protein sequence ID" value="JAD69600.1"/>
    <property type="molecule type" value="Transcribed_RNA"/>
</dbReference>
<feature type="compositionally biased region" description="Low complexity" evidence="1">
    <location>
        <begin position="16"/>
        <end position="51"/>
    </location>
</feature>
<dbReference type="AlphaFoldDB" id="A0A0A9C8A8"/>
<protein>
    <submittedName>
        <fullName evidence="2">Uncharacterized protein</fullName>
    </submittedName>
</protein>